<comment type="caution">
    <text evidence="2">The sequence shown here is derived from an EMBL/GenBank/DDBJ whole genome shotgun (WGS) entry which is preliminary data.</text>
</comment>
<evidence type="ECO:0008006" key="4">
    <source>
        <dbReference type="Google" id="ProtNLM"/>
    </source>
</evidence>
<organism evidence="2 3">
    <name type="scientific">Sphingomonas colocasiae</name>
    <dbReference type="NCBI Taxonomy" id="1848973"/>
    <lineage>
        <taxon>Bacteria</taxon>
        <taxon>Pseudomonadati</taxon>
        <taxon>Pseudomonadota</taxon>
        <taxon>Alphaproteobacteria</taxon>
        <taxon>Sphingomonadales</taxon>
        <taxon>Sphingomonadaceae</taxon>
        <taxon>Sphingomonas</taxon>
    </lineage>
</organism>
<gene>
    <name evidence="2" type="ORF">K7G82_27080</name>
</gene>
<dbReference type="Proteomes" id="UP000706039">
    <property type="component" value="Unassembled WGS sequence"/>
</dbReference>
<keyword evidence="1" id="KW-0732">Signal</keyword>
<sequence>MRFTLPFAAASALLALSACNSEPETIVGGGTPDDMAAELANAAPVELPPSVKESKTYRCKDSSLVYIDWLSGDKSANIRTEKAGMPTLVKAEEAGKPMVAEGYSLEGSQSSITITLPGKGSQSCKS</sequence>
<dbReference type="PROSITE" id="PS51257">
    <property type="entry name" value="PROKAR_LIPOPROTEIN"/>
    <property type="match status" value="1"/>
</dbReference>
<feature type="signal peptide" evidence="1">
    <location>
        <begin position="1"/>
        <end position="20"/>
    </location>
</feature>
<feature type="chain" id="PRO_5047449036" description="C-type lysozyme inhibitor domain-containing protein" evidence="1">
    <location>
        <begin position="21"/>
        <end position="126"/>
    </location>
</feature>
<keyword evidence="3" id="KW-1185">Reference proteome</keyword>
<proteinExistence type="predicted"/>
<reference evidence="2 3" key="1">
    <citation type="submission" date="2021-08" db="EMBL/GenBank/DDBJ databases">
        <authorList>
            <person name="Tuo L."/>
        </authorList>
    </citation>
    <scope>NUCLEOTIDE SEQUENCE [LARGE SCALE GENOMIC DNA]</scope>
    <source>
        <strain evidence="2 3">JCM 31229</strain>
    </source>
</reference>
<protein>
    <recommendedName>
        <fullName evidence="4">C-type lysozyme inhibitor domain-containing protein</fullName>
    </recommendedName>
</protein>
<dbReference type="EMBL" id="JAINVV010000014">
    <property type="protein sequence ID" value="MBY8825994.1"/>
    <property type="molecule type" value="Genomic_DNA"/>
</dbReference>
<evidence type="ECO:0000313" key="2">
    <source>
        <dbReference type="EMBL" id="MBY8825994.1"/>
    </source>
</evidence>
<accession>A0ABS7PYF0</accession>
<evidence type="ECO:0000313" key="3">
    <source>
        <dbReference type="Proteomes" id="UP000706039"/>
    </source>
</evidence>
<name>A0ABS7PYF0_9SPHN</name>
<evidence type="ECO:0000256" key="1">
    <source>
        <dbReference type="SAM" id="SignalP"/>
    </source>
</evidence>